<dbReference type="InterPro" id="IPR007168">
    <property type="entry name" value="Phageshock_PspC_N"/>
</dbReference>
<evidence type="ECO:0000259" key="8">
    <source>
        <dbReference type="Pfam" id="PF09851"/>
    </source>
</evidence>
<feature type="transmembrane region" description="Helical" evidence="6">
    <location>
        <begin position="79"/>
        <end position="106"/>
    </location>
</feature>
<reference evidence="9" key="1">
    <citation type="submission" date="2023-09" db="EMBL/GenBank/DDBJ databases">
        <title>Undibacterium sp. 20NA77.5 isolated from freshwater.</title>
        <authorList>
            <person name="Le V."/>
            <person name="Ko S.-R."/>
            <person name="Ahn C.-Y."/>
            <person name="Oh H.-M."/>
        </authorList>
    </citation>
    <scope>NUCLEOTIDE SEQUENCE</scope>
    <source>
        <strain evidence="9">20NA77.5</strain>
    </source>
</reference>
<evidence type="ECO:0000256" key="4">
    <source>
        <dbReference type="ARBA" id="ARBA00022989"/>
    </source>
</evidence>
<keyword evidence="10" id="KW-1185">Reference proteome</keyword>
<proteinExistence type="predicted"/>
<evidence type="ECO:0000256" key="5">
    <source>
        <dbReference type="ARBA" id="ARBA00023136"/>
    </source>
</evidence>
<gene>
    <name evidence="9" type="ORF">RF679_09745</name>
</gene>
<evidence type="ECO:0000256" key="6">
    <source>
        <dbReference type="SAM" id="Phobius"/>
    </source>
</evidence>
<keyword evidence="2" id="KW-1003">Cell membrane</keyword>
<name>A0ABY9RCJ0_9BURK</name>
<dbReference type="PANTHER" id="PTHR33885:SF3">
    <property type="entry name" value="PHAGE SHOCK PROTEIN C"/>
    <property type="match status" value="1"/>
</dbReference>
<dbReference type="Pfam" id="PF09851">
    <property type="entry name" value="SHOCT"/>
    <property type="match status" value="1"/>
</dbReference>
<dbReference type="RefSeq" id="WP_309480448.1">
    <property type="nucleotide sequence ID" value="NZ_CP133720.1"/>
</dbReference>
<keyword evidence="4 6" id="KW-1133">Transmembrane helix</keyword>
<dbReference type="EMBL" id="CP133720">
    <property type="protein sequence ID" value="WMW78947.1"/>
    <property type="molecule type" value="Genomic_DNA"/>
</dbReference>
<organism evidence="9 10">
    <name type="scientific">Undibacterium cyanobacteriorum</name>
    <dbReference type="NCBI Taxonomy" id="3073561"/>
    <lineage>
        <taxon>Bacteria</taxon>
        <taxon>Pseudomonadati</taxon>
        <taxon>Pseudomonadota</taxon>
        <taxon>Betaproteobacteria</taxon>
        <taxon>Burkholderiales</taxon>
        <taxon>Oxalobacteraceae</taxon>
        <taxon>Undibacterium</taxon>
    </lineage>
</organism>
<accession>A0ABY9RCJ0</accession>
<evidence type="ECO:0000256" key="3">
    <source>
        <dbReference type="ARBA" id="ARBA00022692"/>
    </source>
</evidence>
<dbReference type="Pfam" id="PF04024">
    <property type="entry name" value="PspC"/>
    <property type="match status" value="1"/>
</dbReference>
<evidence type="ECO:0000259" key="7">
    <source>
        <dbReference type="Pfam" id="PF04024"/>
    </source>
</evidence>
<feature type="domain" description="Phage shock protein PspC N-terminal" evidence="7">
    <location>
        <begin position="53"/>
        <end position="109"/>
    </location>
</feature>
<evidence type="ECO:0000256" key="1">
    <source>
        <dbReference type="ARBA" id="ARBA00004162"/>
    </source>
</evidence>
<comment type="subcellular location">
    <subcellularLocation>
        <location evidence="1">Cell membrane</location>
        <topology evidence="1">Single-pass membrane protein</topology>
    </subcellularLocation>
</comment>
<evidence type="ECO:0000313" key="10">
    <source>
        <dbReference type="Proteomes" id="UP001181355"/>
    </source>
</evidence>
<dbReference type="InterPro" id="IPR052027">
    <property type="entry name" value="PspC"/>
</dbReference>
<dbReference type="InterPro" id="IPR018649">
    <property type="entry name" value="SHOCT"/>
</dbReference>
<evidence type="ECO:0000256" key="2">
    <source>
        <dbReference type="ARBA" id="ARBA00022475"/>
    </source>
</evidence>
<feature type="domain" description="SHOCT" evidence="8">
    <location>
        <begin position="5"/>
        <end position="32"/>
    </location>
</feature>
<sequence length="110" mass="12245">MNIADEIARLHELHRSGALSDEEFAAAKEKVLASASTSSQASGNENPFSNLNQLRRSKHNQWVGGVCAGLGKYSNLEPWIWRLMFVLFVSAFGTGFIAYLLAWVFIPEEE</sequence>
<protein>
    <submittedName>
        <fullName evidence="9">PspC domain-containing protein</fullName>
    </submittedName>
</protein>
<dbReference type="Proteomes" id="UP001181355">
    <property type="component" value="Chromosome"/>
</dbReference>
<keyword evidence="3 6" id="KW-0812">Transmembrane</keyword>
<keyword evidence="5 6" id="KW-0472">Membrane</keyword>
<evidence type="ECO:0000313" key="9">
    <source>
        <dbReference type="EMBL" id="WMW78947.1"/>
    </source>
</evidence>
<dbReference type="PANTHER" id="PTHR33885">
    <property type="entry name" value="PHAGE SHOCK PROTEIN C"/>
    <property type="match status" value="1"/>
</dbReference>